<dbReference type="AlphaFoldDB" id="A0A7U2MGA6"/>
<evidence type="ECO:0000313" key="2">
    <source>
        <dbReference type="Proteomes" id="UP000596276"/>
    </source>
</evidence>
<reference evidence="2" key="1">
    <citation type="journal article" date="2021" name="G3 (Bethesda)">
        <title>Chromosome assembled and annotated genome sequence of Aspergillus flavus NRRL 3357.</title>
        <authorList>
            <person name="Skerker J.M."/>
            <person name="Pianalto K.M."/>
            <person name="Mondo S.J."/>
            <person name="Yang K."/>
            <person name="Arkin A.P."/>
            <person name="Keller N.P."/>
            <person name="Grigoriev I.V."/>
            <person name="Louise Glass N.L."/>
        </authorList>
    </citation>
    <scope>NUCLEOTIDE SEQUENCE [LARGE SCALE GENOMIC DNA]</scope>
    <source>
        <strain evidence="2">ATCC 200026 / FGSC A1120 / IAM 13836 / NRRL 3357 / JCM 12722 / SRRC 167</strain>
    </source>
</reference>
<evidence type="ECO:0000313" key="1">
    <source>
        <dbReference type="EMBL" id="QRD83122.1"/>
    </source>
</evidence>
<name>A0A7U2MGA6_ASPFN</name>
<organism evidence="1 2">
    <name type="scientific">Aspergillus flavus (strain ATCC 200026 / FGSC A1120 / IAM 13836 / NRRL 3357 / JCM 12722 / SRRC 167)</name>
    <dbReference type="NCBI Taxonomy" id="332952"/>
    <lineage>
        <taxon>Eukaryota</taxon>
        <taxon>Fungi</taxon>
        <taxon>Dikarya</taxon>
        <taxon>Ascomycota</taxon>
        <taxon>Pezizomycotina</taxon>
        <taxon>Eurotiomycetes</taxon>
        <taxon>Eurotiomycetidae</taxon>
        <taxon>Eurotiales</taxon>
        <taxon>Aspergillaceae</taxon>
        <taxon>Aspergillus</taxon>
        <taxon>Aspergillus subgen. Circumdati</taxon>
    </lineage>
</organism>
<proteinExistence type="predicted"/>
<dbReference type="Proteomes" id="UP000596276">
    <property type="component" value="Chromosome 2"/>
</dbReference>
<dbReference type="VEuPathDB" id="FungiDB:F9C07_2226630"/>
<dbReference type="EMBL" id="CP044622">
    <property type="protein sequence ID" value="QRD83122.1"/>
    <property type="molecule type" value="Genomic_DNA"/>
</dbReference>
<gene>
    <name evidence="1" type="ORF">F9C07_2226630</name>
</gene>
<protein>
    <submittedName>
        <fullName evidence="1">Uncharacterized protein</fullName>
    </submittedName>
</protein>
<keyword evidence="2" id="KW-1185">Reference proteome</keyword>
<sequence>MSFGLAGREEEDSDFKNELQGLSELLSPRELATVQDNGGDLFQPLINSRTNAGNQRKWMRPGSSMDSDPEAMRARNVMSPLTRGPLTGAYENYLLVRPYPSLRTLFTSPSLRIPGMLQSSFLSRIGSSKVVREELVQAMMSGRSVTARIKWVSRYNAEGRNRWIHYQVVLSDLIGGDRRI</sequence>
<accession>A0A7U2MGA6</accession>
<dbReference type="VEuPathDB" id="FungiDB:AFLA_000412"/>